<accession>A0ABP9R0F2</accession>
<protein>
    <recommendedName>
        <fullName evidence="1">ApeI dehydratase-like domain-containing protein</fullName>
    </recommendedName>
</protein>
<evidence type="ECO:0000313" key="2">
    <source>
        <dbReference type="EMBL" id="GAA5169927.1"/>
    </source>
</evidence>
<dbReference type="EMBL" id="BAABLD010000015">
    <property type="protein sequence ID" value="GAA5169927.1"/>
    <property type="molecule type" value="Genomic_DNA"/>
</dbReference>
<dbReference type="Gene3D" id="3.10.129.10">
    <property type="entry name" value="Hotdog Thioesterase"/>
    <property type="match status" value="1"/>
</dbReference>
<sequence>MSERLALHIPADHPVFAGHFPGQPIVPGALLLDLAIVAIEAQLGRKVSGVAQAKFLSPALPGEPVMLSFEAQADSLRLTLLSGERSLATARLGLQAA</sequence>
<keyword evidence="3" id="KW-1185">Reference proteome</keyword>
<gene>
    <name evidence="2" type="ORF">GCM10025770_32110</name>
</gene>
<dbReference type="Pfam" id="PF22818">
    <property type="entry name" value="ApeI-like"/>
    <property type="match status" value="1"/>
</dbReference>
<evidence type="ECO:0000313" key="3">
    <source>
        <dbReference type="Proteomes" id="UP001500547"/>
    </source>
</evidence>
<dbReference type="InterPro" id="IPR029069">
    <property type="entry name" value="HotDog_dom_sf"/>
</dbReference>
<feature type="domain" description="ApeI dehydratase-like" evidence="1">
    <location>
        <begin position="5"/>
        <end position="80"/>
    </location>
</feature>
<dbReference type="Proteomes" id="UP001500547">
    <property type="component" value="Unassembled WGS sequence"/>
</dbReference>
<dbReference type="InterPro" id="IPR054545">
    <property type="entry name" value="ApeI-like"/>
</dbReference>
<name>A0ABP9R0F2_9RHOO</name>
<evidence type="ECO:0000259" key="1">
    <source>
        <dbReference type="Pfam" id="PF22818"/>
    </source>
</evidence>
<organism evidence="2 3">
    <name type="scientific">Viridibacterium curvum</name>
    <dbReference type="NCBI Taxonomy" id="1101404"/>
    <lineage>
        <taxon>Bacteria</taxon>
        <taxon>Pseudomonadati</taxon>
        <taxon>Pseudomonadota</taxon>
        <taxon>Betaproteobacteria</taxon>
        <taxon>Rhodocyclales</taxon>
        <taxon>Rhodocyclaceae</taxon>
        <taxon>Viridibacterium</taxon>
    </lineage>
</organism>
<dbReference type="RefSeq" id="WP_345534122.1">
    <property type="nucleotide sequence ID" value="NZ_BAABLD010000015.1"/>
</dbReference>
<reference evidence="3" key="1">
    <citation type="journal article" date="2019" name="Int. J. Syst. Evol. Microbiol.">
        <title>The Global Catalogue of Microorganisms (GCM) 10K type strain sequencing project: providing services to taxonomists for standard genome sequencing and annotation.</title>
        <authorList>
            <consortium name="The Broad Institute Genomics Platform"/>
            <consortium name="The Broad Institute Genome Sequencing Center for Infectious Disease"/>
            <person name="Wu L."/>
            <person name="Ma J."/>
        </authorList>
    </citation>
    <scope>NUCLEOTIDE SEQUENCE [LARGE SCALE GENOMIC DNA]</scope>
    <source>
        <strain evidence="3">JCM 18715</strain>
    </source>
</reference>
<dbReference type="SUPFAM" id="SSF54637">
    <property type="entry name" value="Thioesterase/thiol ester dehydrase-isomerase"/>
    <property type="match status" value="1"/>
</dbReference>
<proteinExistence type="predicted"/>
<comment type="caution">
    <text evidence="2">The sequence shown here is derived from an EMBL/GenBank/DDBJ whole genome shotgun (WGS) entry which is preliminary data.</text>
</comment>